<dbReference type="SUPFAM" id="SSF52540">
    <property type="entry name" value="P-loop containing nucleoside triphosphate hydrolases"/>
    <property type="match status" value="1"/>
</dbReference>
<feature type="region of interest" description="Disordered" evidence="2">
    <location>
        <begin position="294"/>
        <end position="318"/>
    </location>
</feature>
<keyword evidence="1" id="KW-0808">Transferase</keyword>
<dbReference type="GO" id="GO:0008146">
    <property type="term" value="F:sulfotransferase activity"/>
    <property type="evidence" value="ECO:0007669"/>
    <property type="project" value="InterPro"/>
</dbReference>
<gene>
    <name evidence="3" type="ORF">Aph01nite_48630</name>
</gene>
<dbReference type="Gene3D" id="3.40.50.300">
    <property type="entry name" value="P-loop containing nucleotide triphosphate hydrolases"/>
    <property type="match status" value="1"/>
</dbReference>
<dbReference type="Pfam" id="PF13469">
    <property type="entry name" value="Sulfotransfer_3"/>
    <property type="match status" value="1"/>
</dbReference>
<dbReference type="RefSeq" id="WP_204043227.1">
    <property type="nucleotide sequence ID" value="NZ_BOOA01000041.1"/>
</dbReference>
<dbReference type="PANTHER" id="PTHR10605">
    <property type="entry name" value="HEPARAN SULFATE SULFOTRANSFERASE"/>
    <property type="match status" value="1"/>
</dbReference>
<proteinExistence type="predicted"/>
<dbReference type="InterPro" id="IPR037359">
    <property type="entry name" value="NST/OST"/>
</dbReference>
<evidence type="ECO:0000256" key="2">
    <source>
        <dbReference type="SAM" id="MobiDB-lite"/>
    </source>
</evidence>
<organism evidence="3 4">
    <name type="scientific">Acrocarpospora phusangensis</name>
    <dbReference type="NCBI Taxonomy" id="1070424"/>
    <lineage>
        <taxon>Bacteria</taxon>
        <taxon>Bacillati</taxon>
        <taxon>Actinomycetota</taxon>
        <taxon>Actinomycetes</taxon>
        <taxon>Streptosporangiales</taxon>
        <taxon>Streptosporangiaceae</taxon>
        <taxon>Acrocarpospora</taxon>
    </lineage>
</organism>
<evidence type="ECO:0000313" key="4">
    <source>
        <dbReference type="Proteomes" id="UP000640052"/>
    </source>
</evidence>
<feature type="compositionally biased region" description="Polar residues" evidence="2">
    <location>
        <begin position="306"/>
        <end position="318"/>
    </location>
</feature>
<dbReference type="Proteomes" id="UP000640052">
    <property type="component" value="Unassembled WGS sequence"/>
</dbReference>
<dbReference type="PANTHER" id="PTHR10605:SF56">
    <property type="entry name" value="BIFUNCTIONAL HEPARAN SULFATE N-DEACETYLASE_N-SULFOTRANSFERASE"/>
    <property type="match status" value="1"/>
</dbReference>
<protein>
    <submittedName>
        <fullName evidence="3">Deacetylase sulfotransferase</fullName>
    </submittedName>
</protein>
<sequence>MPLPDFLVIGAPKAATTALHAALAGHPRLHLSPVKEPKFFLTDGPPPTTGGPGDAETYREHVWRRADYEALFRPGALNGESTPFYLYDTAAQRRIHDLIPHCRLIVVLRDPVERAHSNWTHLWSAGLEPIGDFPAACAAEPERKEAGWAPFWHYVSLGRYGEQLAHLYTLFPREQVLVFRYRDLLDRPASTLNRICAFLGVEQDVLTTVPRENVTAHPEGSSRHRLLSQLVRLGDRVAGQRLTAPLTRLLQHRARPRQALTWEQRQALLPHFAEDIALLQRTLGEDFSDWLRPRQRSGGLVGTRPDGQTQSRNGRPRS</sequence>
<evidence type="ECO:0000256" key="1">
    <source>
        <dbReference type="ARBA" id="ARBA00022679"/>
    </source>
</evidence>
<reference evidence="3" key="1">
    <citation type="submission" date="2021-01" db="EMBL/GenBank/DDBJ databases">
        <title>Whole genome shotgun sequence of Acrocarpospora phusangensis NBRC 108782.</title>
        <authorList>
            <person name="Komaki H."/>
            <person name="Tamura T."/>
        </authorList>
    </citation>
    <scope>NUCLEOTIDE SEQUENCE</scope>
    <source>
        <strain evidence="3">NBRC 108782</strain>
    </source>
</reference>
<dbReference type="AlphaFoldDB" id="A0A919UQL9"/>
<evidence type="ECO:0000313" key="3">
    <source>
        <dbReference type="EMBL" id="GIH26553.1"/>
    </source>
</evidence>
<accession>A0A919UQL9</accession>
<dbReference type="InterPro" id="IPR027417">
    <property type="entry name" value="P-loop_NTPase"/>
</dbReference>
<keyword evidence="4" id="KW-1185">Reference proteome</keyword>
<dbReference type="EMBL" id="BOOA01000041">
    <property type="protein sequence ID" value="GIH26553.1"/>
    <property type="molecule type" value="Genomic_DNA"/>
</dbReference>
<comment type="caution">
    <text evidence="3">The sequence shown here is derived from an EMBL/GenBank/DDBJ whole genome shotgun (WGS) entry which is preliminary data.</text>
</comment>
<name>A0A919UQL9_9ACTN</name>